<evidence type="ECO:0000313" key="4">
    <source>
        <dbReference type="EMBL" id="MFA9478970.1"/>
    </source>
</evidence>
<dbReference type="EMBL" id="JBGUBD010000006">
    <property type="protein sequence ID" value="MFA9478970.1"/>
    <property type="molecule type" value="Genomic_DNA"/>
</dbReference>
<dbReference type="Proteomes" id="UP001575105">
    <property type="component" value="Unassembled WGS sequence"/>
</dbReference>
<comment type="subcellular location">
    <subcellularLocation>
        <location evidence="1">Cell envelope</location>
    </subcellularLocation>
</comment>
<evidence type="ECO:0000256" key="1">
    <source>
        <dbReference type="ARBA" id="ARBA00004196"/>
    </source>
</evidence>
<feature type="chain" id="PRO_5046083364" evidence="2">
    <location>
        <begin position="18"/>
        <end position="1122"/>
    </location>
</feature>
<keyword evidence="5" id="KW-1185">Reference proteome</keyword>
<accession>A0ABV4U5V2</accession>
<evidence type="ECO:0000256" key="2">
    <source>
        <dbReference type="SAM" id="SignalP"/>
    </source>
</evidence>
<reference evidence="4 5" key="1">
    <citation type="submission" date="2024-08" db="EMBL/GenBank/DDBJ databases">
        <title>Whole-genome sequencing of halo(alkali)philic microorganisms from hypersaline lakes.</title>
        <authorList>
            <person name="Sorokin D.Y."/>
            <person name="Merkel A.Y."/>
            <person name="Messina E."/>
            <person name="Yakimov M."/>
        </authorList>
    </citation>
    <scope>NUCLEOTIDE SEQUENCE [LARGE SCALE GENOMIC DNA]</scope>
    <source>
        <strain evidence="4 5">AB-hyl4</strain>
    </source>
</reference>
<dbReference type="Pfam" id="PF07940">
    <property type="entry name" value="Hepar_II_III_C"/>
    <property type="match status" value="1"/>
</dbReference>
<comment type="caution">
    <text evidence="4">The sequence shown here is derived from an EMBL/GenBank/DDBJ whole genome shotgun (WGS) entry which is preliminary data.</text>
</comment>
<gene>
    <name evidence="4" type="ORF">ACERK3_11805</name>
</gene>
<feature type="domain" description="Heparinase II/III-like C-terminal" evidence="3">
    <location>
        <begin position="532"/>
        <end position="637"/>
    </location>
</feature>
<dbReference type="InterPro" id="IPR012480">
    <property type="entry name" value="Hepar_II_III_C"/>
</dbReference>
<sequence length="1122" mass="125097">MICLILLVTACTRPAAATPSAPTTADASVRHAATDVSVFHPPHVIDNVRRNVREHARTSELRDAAVQRAQPWVDLTDEELWSLMFTPELPRAWQVLSHGNCPACDEPVPMYAWEVDAMREPWKMHCPHCEQRFPTNDFEAYHRSGLDEHGLFREALADRTLLYNSDHPDPDDPLHLFGVDDGHGFEHEGERWLFVGGYLVWGQWKQRVVAGVEALSRAYVLTGDPIYARKAGILLDRIADLYPAFSFKAQGYIYEQLGLSEGYVSVWHDACAETQSLVLAYDAIRPGLAVDDQFVAFLRDKAEKFNLDQPKPDWPAIRDNIERGLLRDPLAKPAKVHSNFPRQHILLSILRAVLAGPAGWDDLLDETQAWMEQATAVDGVTGEKGLPAYSSYAVHNMSYLMAILDRADDQALVALLKRSPGLTRTFRFFIDTWVMEQFYPQIGDGGWMRPPAERQALPYLGIDLESTAGPELMWRWYEVTGDVDYARILYKALPNPSVSLHRNVYARDPDGIERALAEVINEHGESLEQTSVNLEQWGLAMLRSGEGDARRTVWMHYDTGGGHSHADALTLGLYAFNEDLMADFGYPPVHYGGGWDSPQLKWYQSTASHNTILVNRTNQVQPHVRHTGTTSLWASGVGLQAMRASAVDALPTPVSLDHAEGDRIGFYSYTGGAFTSVRIETHDPETGEWREVFTDDFDRETIGDNWHVIEGEWKIEDGQLVGHGTIINTHSFPGAQRLSYRARTDADEPCDLSAFLRSDARGFHAGVFFGFGSDMNRRSRITAQLHTVAEAGTIIERGRTHHVVCEIKGNVAQHKVDGELIQQYESTSADSTAPRYERTAVMVDIDERSFYVLDVARVTSSQKDGNEHVRMMHSHISELATEGLNLVSTSESYDPMMRNYFVDTEPEIGWRAVFTTPDTQGEPVHLAWTDLTHDAEALTAEGWVHIGHYNEHAFTWLPRIMTRRVTADAALTSTFAGIIETYRDAPTVRQSRRLPLYDEQGSALGDTHVAIEVRLADGRHDLLIAVDPEASPAGSAVVQPDWGVTFAGDLAVIRRGDGNRVQHVSVCRGQALTLPGLRLELADKPALIEIGWNMDGVPALLTGAHASVTALHVDGEAVQVRD</sequence>
<feature type="signal peptide" evidence="2">
    <location>
        <begin position="1"/>
        <end position="17"/>
    </location>
</feature>
<name>A0ABV4U5V2_9BACT</name>
<keyword evidence="2" id="KW-0732">Signal</keyword>
<evidence type="ECO:0000259" key="3">
    <source>
        <dbReference type="Pfam" id="PF07940"/>
    </source>
</evidence>
<dbReference type="RefSeq" id="WP_425345887.1">
    <property type="nucleotide sequence ID" value="NZ_JBGUBD010000006.1"/>
</dbReference>
<organism evidence="4 5">
    <name type="scientific">Natronomicrosphaera hydrolytica</name>
    <dbReference type="NCBI Taxonomy" id="3242702"/>
    <lineage>
        <taxon>Bacteria</taxon>
        <taxon>Pseudomonadati</taxon>
        <taxon>Planctomycetota</taxon>
        <taxon>Phycisphaerae</taxon>
        <taxon>Phycisphaerales</taxon>
        <taxon>Phycisphaeraceae</taxon>
        <taxon>Natronomicrosphaera</taxon>
    </lineage>
</organism>
<evidence type="ECO:0000313" key="5">
    <source>
        <dbReference type="Proteomes" id="UP001575105"/>
    </source>
</evidence>
<dbReference type="InterPro" id="IPR008929">
    <property type="entry name" value="Chondroitin_lyas"/>
</dbReference>
<proteinExistence type="predicted"/>
<dbReference type="Gene3D" id="1.50.10.100">
    <property type="entry name" value="Chondroitin AC/alginate lyase"/>
    <property type="match status" value="1"/>
</dbReference>
<dbReference type="Gene3D" id="2.70.98.70">
    <property type="match status" value="2"/>
</dbReference>
<protein>
    <submittedName>
        <fullName evidence="4">Heparinase II/III family protein</fullName>
    </submittedName>
</protein>